<organism evidence="2 3">
    <name type="scientific">Candidatus Jettenia ecosi</name>
    <dbReference type="NCBI Taxonomy" id="2494326"/>
    <lineage>
        <taxon>Bacteria</taxon>
        <taxon>Pseudomonadati</taxon>
        <taxon>Planctomycetota</taxon>
        <taxon>Candidatus Brocadiia</taxon>
        <taxon>Candidatus Brocadiales</taxon>
        <taxon>Candidatus Brocadiaceae</taxon>
        <taxon>Candidatus Jettenia</taxon>
    </lineage>
</organism>
<evidence type="ECO:0000256" key="1">
    <source>
        <dbReference type="SAM" id="Phobius"/>
    </source>
</evidence>
<dbReference type="AlphaFoldDB" id="A0A533Q6A1"/>
<sequence>MRDHPPGGSPSDHPSQPIEDFSQRMISLRSILFHQGQVRGDKCPFSISDITWVWFSFVFIWFHTQIITVLSTKVHNTL</sequence>
<feature type="transmembrane region" description="Helical" evidence="1">
    <location>
        <begin position="52"/>
        <end position="72"/>
    </location>
</feature>
<reference evidence="2 3" key="1">
    <citation type="submission" date="2019-04" db="EMBL/GenBank/DDBJ databases">
        <title>Genome of a novel bacterium Candidatus Jettenia ecosi reconstructed from metagenome of an anammox bioreactor.</title>
        <authorList>
            <person name="Mardanov A.V."/>
            <person name="Beletsky A.V."/>
            <person name="Ravin N.V."/>
            <person name="Botchkova E.A."/>
            <person name="Litti Y.V."/>
            <person name="Nozhevnikova A.N."/>
        </authorList>
    </citation>
    <scope>NUCLEOTIDE SEQUENCE [LARGE SCALE GENOMIC DNA]</scope>
    <source>
        <strain evidence="2">J2</strain>
    </source>
</reference>
<evidence type="ECO:0000313" key="2">
    <source>
        <dbReference type="EMBL" id="TLD40118.1"/>
    </source>
</evidence>
<accession>A0A533Q6A1</accession>
<keyword evidence="1" id="KW-1133">Transmembrane helix</keyword>
<keyword evidence="1" id="KW-0472">Membrane</keyword>
<evidence type="ECO:0000313" key="3">
    <source>
        <dbReference type="Proteomes" id="UP000319783"/>
    </source>
</evidence>
<protein>
    <submittedName>
        <fullName evidence="2">Uncharacterized protein</fullName>
    </submittedName>
</protein>
<dbReference type="EMBL" id="SULG01000130">
    <property type="protein sequence ID" value="TLD40118.1"/>
    <property type="molecule type" value="Genomic_DNA"/>
</dbReference>
<comment type="caution">
    <text evidence="2">The sequence shown here is derived from an EMBL/GenBank/DDBJ whole genome shotgun (WGS) entry which is preliminary data.</text>
</comment>
<keyword evidence="1" id="KW-0812">Transmembrane</keyword>
<name>A0A533Q6A1_9BACT</name>
<gene>
    <name evidence="2" type="ORF">JETT_3611</name>
</gene>
<proteinExistence type="predicted"/>
<dbReference type="Proteomes" id="UP000319783">
    <property type="component" value="Unassembled WGS sequence"/>
</dbReference>